<reference evidence="1" key="1">
    <citation type="journal article" date="2015" name="PeerJ">
        <title>First genomic representation of candidate bacterial phylum KSB3 points to enhanced environmental sensing as a trigger of wastewater bulking.</title>
        <authorList>
            <person name="Sekiguchi Y."/>
            <person name="Ohashi A."/>
            <person name="Parks D.H."/>
            <person name="Yamauchi T."/>
            <person name="Tyson G.W."/>
            <person name="Hugenholtz P."/>
        </authorList>
    </citation>
    <scope>NUCLEOTIDE SEQUENCE [LARGE SCALE GENOMIC DNA]</scope>
</reference>
<evidence type="ECO:0008006" key="3">
    <source>
        <dbReference type="Google" id="ProtNLM"/>
    </source>
</evidence>
<proteinExistence type="predicted"/>
<protein>
    <recommendedName>
        <fullName evidence="3">DUF4304 domain-containing protein</fullName>
    </recommendedName>
</protein>
<keyword evidence="2" id="KW-1185">Reference proteome</keyword>
<dbReference type="STRING" id="1499967.U27_05202"/>
<gene>
    <name evidence="1" type="ORF">U27_05202</name>
</gene>
<organism evidence="1">
    <name type="scientific">Vecturithrix granuli</name>
    <dbReference type="NCBI Taxonomy" id="1499967"/>
    <lineage>
        <taxon>Bacteria</taxon>
        <taxon>Candidatus Moduliflexota</taxon>
        <taxon>Candidatus Vecturitrichia</taxon>
        <taxon>Candidatus Vecturitrichales</taxon>
        <taxon>Candidatus Vecturitrichaceae</taxon>
        <taxon>Candidatus Vecturithrix</taxon>
    </lineage>
</organism>
<sequence>MNMQNFAQIVLDQFKFLISDYGFKRSKKRKHPWGYEFIFVNNTTGIRITYEYRETFLFIRLYKLVNGELIENSYPIKNNTVLHSFYLDDIVSIRNPKAAMYPLSGYSDDSEFHNKEHGLSLYVSRFAENLKTYAEDVLTGNFELFTELDQIVKKRAKQAR</sequence>
<evidence type="ECO:0000313" key="1">
    <source>
        <dbReference type="EMBL" id="GAK58229.1"/>
    </source>
</evidence>
<evidence type="ECO:0000313" key="2">
    <source>
        <dbReference type="Proteomes" id="UP000030661"/>
    </source>
</evidence>
<dbReference type="Proteomes" id="UP000030661">
    <property type="component" value="Unassembled WGS sequence"/>
</dbReference>
<dbReference type="EMBL" id="DF820467">
    <property type="protein sequence ID" value="GAK58229.1"/>
    <property type="molecule type" value="Genomic_DNA"/>
</dbReference>
<dbReference type="HOGENOM" id="CLU_1658641_0_0_0"/>
<accession>A0A081C0X4</accession>
<dbReference type="AlphaFoldDB" id="A0A081C0X4"/>
<name>A0A081C0X4_VECG1</name>